<proteinExistence type="predicted"/>
<protein>
    <submittedName>
        <fullName evidence="2">Uncharacterized protein</fullName>
    </submittedName>
</protein>
<organism evidence="2 3">
    <name type="scientific">Colletotrichum liriopes</name>
    <dbReference type="NCBI Taxonomy" id="708192"/>
    <lineage>
        <taxon>Eukaryota</taxon>
        <taxon>Fungi</taxon>
        <taxon>Dikarya</taxon>
        <taxon>Ascomycota</taxon>
        <taxon>Pezizomycotina</taxon>
        <taxon>Sordariomycetes</taxon>
        <taxon>Hypocreomycetidae</taxon>
        <taxon>Glomerellales</taxon>
        <taxon>Glomerellaceae</taxon>
        <taxon>Colletotrichum</taxon>
        <taxon>Colletotrichum spaethianum species complex</taxon>
    </lineage>
</organism>
<dbReference type="EMBL" id="BPPX01000001">
    <property type="protein sequence ID" value="GJC77422.1"/>
    <property type="molecule type" value="Genomic_DNA"/>
</dbReference>
<keyword evidence="3" id="KW-1185">Reference proteome</keyword>
<gene>
    <name evidence="2" type="ORF">ColLi_00260</name>
</gene>
<sequence length="72" mass="8079">MGETDNKVTEERVESASDFPHKPQLEEGDFKANVQLADGDVTYLIPTPSSDPRGMTSSWFFMSYVHALARRS</sequence>
<evidence type="ECO:0000313" key="2">
    <source>
        <dbReference type="EMBL" id="GJC77422.1"/>
    </source>
</evidence>
<accession>A0AA37GB51</accession>
<evidence type="ECO:0000256" key="1">
    <source>
        <dbReference type="SAM" id="MobiDB-lite"/>
    </source>
</evidence>
<feature type="region of interest" description="Disordered" evidence="1">
    <location>
        <begin position="1"/>
        <end position="27"/>
    </location>
</feature>
<evidence type="ECO:0000313" key="3">
    <source>
        <dbReference type="Proteomes" id="UP001055172"/>
    </source>
</evidence>
<dbReference type="AlphaFoldDB" id="A0AA37GB51"/>
<name>A0AA37GB51_9PEZI</name>
<reference evidence="2 3" key="1">
    <citation type="submission" date="2021-07" db="EMBL/GenBank/DDBJ databases">
        <title>Genome data of Colletotrichum spaethianum.</title>
        <authorList>
            <person name="Utami Y.D."/>
            <person name="Hiruma K."/>
        </authorList>
    </citation>
    <scope>NUCLEOTIDE SEQUENCE [LARGE SCALE GENOMIC DNA]</scope>
    <source>
        <strain evidence="2 3">MAFF 242679</strain>
    </source>
</reference>
<dbReference type="Proteomes" id="UP001055172">
    <property type="component" value="Unassembled WGS sequence"/>
</dbReference>
<comment type="caution">
    <text evidence="2">The sequence shown here is derived from an EMBL/GenBank/DDBJ whole genome shotgun (WGS) entry which is preliminary data.</text>
</comment>